<reference evidence="6 7" key="1">
    <citation type="journal article" date="2020" name="Microorganisms">
        <title>Osmotic Adaptation and Compatible Solute Biosynthesis of Phototrophic Bacteria as Revealed from Genome Analyses.</title>
        <authorList>
            <person name="Imhoff J.F."/>
            <person name="Rahn T."/>
            <person name="Kunzel S."/>
            <person name="Keller A."/>
            <person name="Neulinger S.C."/>
        </authorList>
    </citation>
    <scope>NUCLEOTIDE SEQUENCE [LARGE SCALE GENOMIC DNA]</scope>
    <source>
        <strain evidence="6 7">DSM 21303</strain>
    </source>
</reference>
<gene>
    <name evidence="6" type="ORF">CKO25_10530</name>
</gene>
<keyword evidence="7" id="KW-1185">Reference proteome</keyword>
<keyword evidence="2" id="KW-0328">Glycosyltransferase</keyword>
<feature type="domain" description="Galactosyltransferase C-terminal" evidence="5">
    <location>
        <begin position="248"/>
        <end position="286"/>
    </location>
</feature>
<evidence type="ECO:0000259" key="4">
    <source>
        <dbReference type="Pfam" id="PF00535"/>
    </source>
</evidence>
<dbReference type="AlphaFoldDB" id="A0A9X1B9H5"/>
<dbReference type="InterPro" id="IPR001173">
    <property type="entry name" value="Glyco_trans_2-like"/>
</dbReference>
<evidence type="ECO:0000256" key="2">
    <source>
        <dbReference type="ARBA" id="ARBA00022676"/>
    </source>
</evidence>
<protein>
    <recommendedName>
        <fullName evidence="8">Glycosyltransferase</fullName>
    </recommendedName>
</protein>
<comment type="caution">
    <text evidence="6">The sequence shown here is derived from an EMBL/GenBank/DDBJ whole genome shotgun (WGS) entry which is preliminary data.</text>
</comment>
<name>A0A9X1B9H5_9GAMM</name>
<dbReference type="InterPro" id="IPR027791">
    <property type="entry name" value="Galactosyl_T_C"/>
</dbReference>
<accession>A0A9X1B9H5</accession>
<evidence type="ECO:0000256" key="3">
    <source>
        <dbReference type="ARBA" id="ARBA00022679"/>
    </source>
</evidence>
<dbReference type="PANTHER" id="PTHR43179:SF12">
    <property type="entry name" value="GALACTOFURANOSYLTRANSFERASE GLFT2"/>
    <property type="match status" value="1"/>
</dbReference>
<evidence type="ECO:0008006" key="8">
    <source>
        <dbReference type="Google" id="ProtNLM"/>
    </source>
</evidence>
<evidence type="ECO:0000256" key="1">
    <source>
        <dbReference type="ARBA" id="ARBA00006739"/>
    </source>
</evidence>
<evidence type="ECO:0000259" key="5">
    <source>
        <dbReference type="Pfam" id="PF02709"/>
    </source>
</evidence>
<evidence type="ECO:0000313" key="7">
    <source>
        <dbReference type="Proteomes" id="UP001138802"/>
    </source>
</evidence>
<evidence type="ECO:0000313" key="6">
    <source>
        <dbReference type="EMBL" id="MBK1645080.1"/>
    </source>
</evidence>
<keyword evidence="3" id="KW-0808">Transferase</keyword>
<dbReference type="Gene3D" id="3.90.550.10">
    <property type="entry name" value="Spore Coat Polysaccharide Biosynthesis Protein SpsA, Chain A"/>
    <property type="match status" value="1"/>
</dbReference>
<comment type="similarity">
    <text evidence="1">Belongs to the glycosyltransferase 2 family.</text>
</comment>
<organism evidence="6 7">
    <name type="scientific">Thiocapsa imhoffii</name>
    <dbReference type="NCBI Taxonomy" id="382777"/>
    <lineage>
        <taxon>Bacteria</taxon>
        <taxon>Pseudomonadati</taxon>
        <taxon>Pseudomonadota</taxon>
        <taxon>Gammaproteobacteria</taxon>
        <taxon>Chromatiales</taxon>
        <taxon>Chromatiaceae</taxon>
        <taxon>Thiocapsa</taxon>
    </lineage>
</organism>
<dbReference type="Pfam" id="PF02709">
    <property type="entry name" value="Glyco_transf_7C"/>
    <property type="match status" value="1"/>
</dbReference>
<proteinExistence type="inferred from homology"/>
<dbReference type="GO" id="GO:0016757">
    <property type="term" value="F:glycosyltransferase activity"/>
    <property type="evidence" value="ECO:0007669"/>
    <property type="project" value="UniProtKB-KW"/>
</dbReference>
<dbReference type="InterPro" id="IPR029044">
    <property type="entry name" value="Nucleotide-diphossugar_trans"/>
</dbReference>
<dbReference type="Pfam" id="PF00535">
    <property type="entry name" value="Glycos_transf_2"/>
    <property type="match status" value="1"/>
</dbReference>
<dbReference type="PANTHER" id="PTHR43179">
    <property type="entry name" value="RHAMNOSYLTRANSFERASE WBBL"/>
    <property type="match status" value="1"/>
</dbReference>
<dbReference type="EMBL" id="NRSD01000009">
    <property type="protein sequence ID" value="MBK1645080.1"/>
    <property type="molecule type" value="Genomic_DNA"/>
</dbReference>
<dbReference type="Proteomes" id="UP001138802">
    <property type="component" value="Unassembled WGS sequence"/>
</dbReference>
<dbReference type="RefSeq" id="WP_200387887.1">
    <property type="nucleotide sequence ID" value="NZ_NRSD01000009.1"/>
</dbReference>
<dbReference type="SUPFAM" id="SSF53448">
    <property type="entry name" value="Nucleotide-diphospho-sugar transferases"/>
    <property type="match status" value="1"/>
</dbReference>
<sequence>MRLVNTTEFDARRILGAALLDVPRLLGQLAKESGWVRASNRIEKLTPDPDGPGYRCDFQWGSSLHACRVFPWLGTLMLRRAFGQWPVHFADDEVAVSPEPALTFIIPFRGTERLPQLRAVVRSILAQEGVQLECIVIEQSNQSQAREHLPAAVRYIHLPHPDGDPGWRKSWAFNVAAGQARAPVLVCHDGDILVPTGYGQALIETLAHGFDSVHIQRFLFYLNAGDTERVLGGGRLDACCPDEVRHNWVGGTLAIRRDAYFGIGGFDERFVDWGGEDNEFFDRCLTLRHCRYGYVPFVHLWHRPQENRLGSGRERALDLMRQRLAVPTKDRIVELRGQNGFQTSRHVRVGSLESEQVA</sequence>
<feature type="domain" description="Glycosyltransferase 2-like" evidence="4">
    <location>
        <begin position="104"/>
        <end position="230"/>
    </location>
</feature>